<dbReference type="PANTHER" id="PTHR23355:SF65">
    <property type="entry name" value="EXORIBONUCLEASE CYT-4, PUTATIVE (AFU_ORTHOLOGUE AFUA_7G01550)-RELATED"/>
    <property type="match status" value="1"/>
</dbReference>
<gene>
    <name evidence="3" type="ORF">IL334_003554</name>
</gene>
<dbReference type="GeneID" id="87955685"/>
<proteinExistence type="predicted"/>
<evidence type="ECO:0000259" key="2">
    <source>
        <dbReference type="SMART" id="SM00955"/>
    </source>
</evidence>
<organism evidence="3 4">
    <name type="scientific">Kwoniella shivajii</name>
    <dbReference type="NCBI Taxonomy" id="564305"/>
    <lineage>
        <taxon>Eukaryota</taxon>
        <taxon>Fungi</taxon>
        <taxon>Dikarya</taxon>
        <taxon>Basidiomycota</taxon>
        <taxon>Agaricomycotina</taxon>
        <taxon>Tremellomycetes</taxon>
        <taxon>Tremellales</taxon>
        <taxon>Cryptococcaceae</taxon>
        <taxon>Kwoniella</taxon>
    </lineage>
</organism>
<sequence length="1037" mass="114525">MASIRMRPNAGPSRILRRTLATSIRISDSHNQYNSQPYSESSSPAQGQVKHPKTFDFLYGNDWKKPKVPKKLPTPPKKRPRVDPEAYKNLPPLEAPLRERKVEFSLAEGHSNDRRAYFASDVDGELGQDWSSIKIVEEELGLENGRIVECRRSGNTTIGLILASVSLSGRTRLLLLRSSGEIWPISTHDVQFVMPSSLVSPQLASQCWSPELLEAWSQSESKAGLTDEDVQPSKEMLDARRKVAMTLRKVHRETEKMLGRLVAGSKKGGVESIWEKFAPKSRDHRASITAIEAAEFMLNPELNSQGEGSQVKKITIKPNTLPAYAAHSLLMRRPDLFTADQGDMWSTGKFVVRSRAERDLIDNVQRSVDESMIPNKPDDSRDPALSSFIDKAKRAIELSRSVKDGTADQELKEKKHHLPGWTAKDKEYISILSSPLVETRSTQTPPSLALALSIARLISPNSEEVVDRGTLAAILQDMGMILPWDSLELSKLTESENRSMILSSIPIGKVRGEDELLSGNELDELRNDFTSHKVFVIDDPTASELDDGIALERLPNSDDVWVHIHIADPTRFIPPNHPLAKQASVRGSSAYLPEGNKPLFPLEVIMKELSLGAQVEGNNGAQGTLTFSAKLNKSGQVDESKVRMGWIKKPRVVTYAAVDQALGLPTSKSTRPFGGPVSRPKDDLKSTIDSDDLEDLKTLYGLAKTHRANRFSEAGLEWQIPSANVNLLNSPSHPSPNLFDPSSLPSSPKLFSGSLGLDYKVSSSSPIKGMNASGLVAEYMILAGRLAASFCHSRDIPVIYRGSLAPKPLTSEAGTLDALLATRIDGTGIIDPYTMMGSGWYRPSGFIGLSPLQHWIMGFNKVDSGYIRATSPLRRFDDILVHWQIKAHLARSAGIAGESSKGFNRNEVTDLIKRSDEGSKRAKRTGINANKYWQSIVLQRHLNPNNSFISGGLEWEIDENQKVDLREELIAKVIGSTESVPSISGEQTPVIIESLGVQAKMSHQVLSSDWNIGQEVKVKMDEVVAWPNPHINVRLIK</sequence>
<evidence type="ECO:0000256" key="1">
    <source>
        <dbReference type="SAM" id="MobiDB-lite"/>
    </source>
</evidence>
<feature type="region of interest" description="Disordered" evidence="1">
    <location>
        <begin position="667"/>
        <end position="687"/>
    </location>
</feature>
<dbReference type="InterPro" id="IPR012340">
    <property type="entry name" value="NA-bd_OB-fold"/>
</dbReference>
<feature type="compositionally biased region" description="Polar residues" evidence="1">
    <location>
        <begin position="24"/>
        <end position="46"/>
    </location>
</feature>
<reference evidence="3 4" key="1">
    <citation type="submission" date="2024-01" db="EMBL/GenBank/DDBJ databases">
        <title>Comparative genomics of Cryptococcus and Kwoniella reveals pathogenesis evolution and contrasting modes of karyotype evolution via chromosome fusion or intercentromeric recombination.</title>
        <authorList>
            <person name="Coelho M.A."/>
            <person name="David-Palma M."/>
            <person name="Shea T."/>
            <person name="Bowers K."/>
            <person name="McGinley-Smith S."/>
            <person name="Mohammad A.W."/>
            <person name="Gnirke A."/>
            <person name="Yurkov A.M."/>
            <person name="Nowrousian M."/>
            <person name="Sun S."/>
            <person name="Cuomo C.A."/>
            <person name="Heitman J."/>
        </authorList>
    </citation>
    <scope>NUCLEOTIDE SEQUENCE [LARGE SCALE GENOMIC DNA]</scope>
    <source>
        <strain evidence="3">CBS 11374</strain>
    </source>
</reference>
<dbReference type="PANTHER" id="PTHR23355">
    <property type="entry name" value="RIBONUCLEASE"/>
    <property type="match status" value="1"/>
</dbReference>
<dbReference type="InterPro" id="IPR001900">
    <property type="entry name" value="RNase_II/R"/>
</dbReference>
<accession>A0ABZ1CXW2</accession>
<dbReference type="SUPFAM" id="SSF50249">
    <property type="entry name" value="Nucleic acid-binding proteins"/>
    <property type="match status" value="1"/>
</dbReference>
<dbReference type="SMART" id="SM00955">
    <property type="entry name" value="RNB"/>
    <property type="match status" value="1"/>
</dbReference>
<feature type="region of interest" description="Disordered" evidence="1">
    <location>
        <begin position="66"/>
        <end position="89"/>
    </location>
</feature>
<dbReference type="Proteomes" id="UP001329825">
    <property type="component" value="Chromosome 4"/>
</dbReference>
<feature type="compositionally biased region" description="Basic residues" evidence="1">
    <location>
        <begin position="66"/>
        <end position="80"/>
    </location>
</feature>
<dbReference type="InterPro" id="IPR050180">
    <property type="entry name" value="RNR_Ribonuclease"/>
</dbReference>
<keyword evidence="4" id="KW-1185">Reference proteome</keyword>
<protein>
    <recommendedName>
        <fullName evidence="2">RNB domain-containing protein</fullName>
    </recommendedName>
</protein>
<evidence type="ECO:0000313" key="4">
    <source>
        <dbReference type="Proteomes" id="UP001329825"/>
    </source>
</evidence>
<feature type="domain" description="RNB" evidence="2">
    <location>
        <begin position="526"/>
        <end position="891"/>
    </location>
</feature>
<dbReference type="EMBL" id="CP141884">
    <property type="protein sequence ID" value="WRT66595.1"/>
    <property type="molecule type" value="Genomic_DNA"/>
</dbReference>
<dbReference type="Pfam" id="PF00773">
    <property type="entry name" value="RNB"/>
    <property type="match status" value="1"/>
</dbReference>
<evidence type="ECO:0000313" key="3">
    <source>
        <dbReference type="EMBL" id="WRT66595.1"/>
    </source>
</evidence>
<feature type="region of interest" description="Disordered" evidence="1">
    <location>
        <begin position="24"/>
        <end position="50"/>
    </location>
</feature>
<name>A0ABZ1CXW2_9TREE</name>
<dbReference type="RefSeq" id="XP_062791335.1">
    <property type="nucleotide sequence ID" value="XM_062935284.1"/>
</dbReference>